<dbReference type="Gene3D" id="3.40.50.150">
    <property type="entry name" value="Vaccinia Virus protein VP39"/>
    <property type="match status" value="1"/>
</dbReference>
<evidence type="ECO:0000313" key="7">
    <source>
        <dbReference type="Proteomes" id="UP001177023"/>
    </source>
</evidence>
<dbReference type="GO" id="GO:0005737">
    <property type="term" value="C:cytoplasm"/>
    <property type="evidence" value="ECO:0007669"/>
    <property type="project" value="TreeGrafter"/>
</dbReference>
<keyword evidence="7" id="KW-1185">Reference proteome</keyword>
<evidence type="ECO:0000256" key="1">
    <source>
        <dbReference type="ARBA" id="ARBA00022490"/>
    </source>
</evidence>
<reference evidence="6" key="1">
    <citation type="submission" date="2023-06" db="EMBL/GenBank/DDBJ databases">
        <authorList>
            <person name="Delattre M."/>
        </authorList>
    </citation>
    <scope>NUCLEOTIDE SEQUENCE</scope>
    <source>
        <strain evidence="6">AF72</strain>
    </source>
</reference>
<keyword evidence="2" id="KW-0489">Methyltransferase</keyword>
<evidence type="ECO:0000256" key="3">
    <source>
        <dbReference type="ARBA" id="ARBA00022679"/>
    </source>
</evidence>
<feature type="non-terminal residue" evidence="6">
    <location>
        <position position="1"/>
    </location>
</feature>
<dbReference type="Proteomes" id="UP001177023">
    <property type="component" value="Unassembled WGS sequence"/>
</dbReference>
<protein>
    <recommendedName>
        <fullName evidence="5">Methyltransferase domain-containing protein</fullName>
    </recommendedName>
</protein>
<organism evidence="6 7">
    <name type="scientific">Mesorhabditis spiculigera</name>
    <dbReference type="NCBI Taxonomy" id="96644"/>
    <lineage>
        <taxon>Eukaryota</taxon>
        <taxon>Metazoa</taxon>
        <taxon>Ecdysozoa</taxon>
        <taxon>Nematoda</taxon>
        <taxon>Chromadorea</taxon>
        <taxon>Rhabditida</taxon>
        <taxon>Rhabditina</taxon>
        <taxon>Rhabditomorpha</taxon>
        <taxon>Rhabditoidea</taxon>
        <taxon>Rhabditidae</taxon>
        <taxon>Mesorhabditinae</taxon>
        <taxon>Mesorhabditis</taxon>
    </lineage>
</organism>
<sequence length="220" mass="24835">MGDDTIEASVLGTKEYWDDRYQVELQNYDEHEDEGEVWFGRAAENRMLKYIDGANRKKENRVLDLGCGNGSLLRRLAAKGYTKLYGVDYSPAAIDLARKISKDEDVAIDFDVLDILNITKNYFHGQYNLVMDKGTWDAMSLCDVEEREARRVGYLKAVEDALADDGLLLIMSCNFTRVELETFFSSPLLKFYAELPAQATITFGGQEGTTSTGVVFKKFA</sequence>
<gene>
    <name evidence="6" type="ORF">MSPICULIGERA_LOCUS17872</name>
</gene>
<dbReference type="InterPro" id="IPR029063">
    <property type="entry name" value="SAM-dependent_MTases_sf"/>
</dbReference>
<dbReference type="InterPro" id="IPR026635">
    <property type="entry name" value="Efm4/METTL10"/>
</dbReference>
<dbReference type="CDD" id="cd02440">
    <property type="entry name" value="AdoMet_MTases"/>
    <property type="match status" value="1"/>
</dbReference>
<dbReference type="GO" id="GO:0032259">
    <property type="term" value="P:methylation"/>
    <property type="evidence" value="ECO:0007669"/>
    <property type="project" value="UniProtKB-KW"/>
</dbReference>
<accession>A0AA36G699</accession>
<dbReference type="PANTHER" id="PTHR12843:SF5">
    <property type="entry name" value="EEF1A LYSINE METHYLTRANSFERASE 2"/>
    <property type="match status" value="1"/>
</dbReference>
<dbReference type="HAMAP" id="MF_03188">
    <property type="entry name" value="Methyltr_EFM4"/>
    <property type="match status" value="1"/>
</dbReference>
<dbReference type="Pfam" id="PF13847">
    <property type="entry name" value="Methyltransf_31"/>
    <property type="match status" value="1"/>
</dbReference>
<evidence type="ECO:0000256" key="2">
    <source>
        <dbReference type="ARBA" id="ARBA00022603"/>
    </source>
</evidence>
<dbReference type="InterPro" id="IPR025714">
    <property type="entry name" value="Methyltranfer_dom"/>
</dbReference>
<comment type="caution">
    <text evidence="6">The sequence shown here is derived from an EMBL/GenBank/DDBJ whole genome shotgun (WGS) entry which is preliminary data.</text>
</comment>
<keyword evidence="1" id="KW-0963">Cytoplasm</keyword>
<dbReference type="PANTHER" id="PTHR12843">
    <property type="entry name" value="PROTEIN-LYSINE N-METHYLTRANSFERASE METTL10"/>
    <property type="match status" value="1"/>
</dbReference>
<keyword evidence="3" id="KW-0808">Transferase</keyword>
<dbReference type="AlphaFoldDB" id="A0AA36G699"/>
<proteinExistence type="inferred from homology"/>
<keyword evidence="4" id="KW-0949">S-adenosyl-L-methionine</keyword>
<name>A0AA36G699_9BILA</name>
<dbReference type="SUPFAM" id="SSF53335">
    <property type="entry name" value="S-adenosyl-L-methionine-dependent methyltransferases"/>
    <property type="match status" value="1"/>
</dbReference>
<evidence type="ECO:0000313" key="6">
    <source>
        <dbReference type="EMBL" id="CAJ0579663.1"/>
    </source>
</evidence>
<evidence type="ECO:0000256" key="4">
    <source>
        <dbReference type="ARBA" id="ARBA00022691"/>
    </source>
</evidence>
<feature type="domain" description="Methyltransferase" evidence="5">
    <location>
        <begin position="57"/>
        <end position="176"/>
    </location>
</feature>
<dbReference type="EMBL" id="CATQJA010002657">
    <property type="protein sequence ID" value="CAJ0579663.1"/>
    <property type="molecule type" value="Genomic_DNA"/>
</dbReference>
<evidence type="ECO:0000259" key="5">
    <source>
        <dbReference type="Pfam" id="PF13847"/>
    </source>
</evidence>
<dbReference type="GO" id="GO:0016279">
    <property type="term" value="F:protein-lysine N-methyltransferase activity"/>
    <property type="evidence" value="ECO:0007669"/>
    <property type="project" value="TreeGrafter"/>
</dbReference>